<evidence type="ECO:0000259" key="14">
    <source>
        <dbReference type="Pfam" id="PF07715"/>
    </source>
</evidence>
<dbReference type="InterPro" id="IPR039426">
    <property type="entry name" value="TonB-dep_rcpt-like"/>
</dbReference>
<reference evidence="15 16" key="1">
    <citation type="submission" date="2016-11" db="EMBL/GenBank/DDBJ databases">
        <authorList>
            <person name="Jaros S."/>
            <person name="Januszkiewicz K."/>
            <person name="Wedrychowicz H."/>
        </authorList>
    </citation>
    <scope>NUCLEOTIDE SEQUENCE [LARGE SCALE GENOMIC DNA]</scope>
    <source>
        <strain evidence="15 16">DSM 21637</strain>
    </source>
</reference>
<evidence type="ECO:0000256" key="9">
    <source>
        <dbReference type="ARBA" id="ARBA00023237"/>
    </source>
</evidence>
<keyword evidence="9 10" id="KW-0998">Cell outer membrane</keyword>
<evidence type="ECO:0000259" key="13">
    <source>
        <dbReference type="Pfam" id="PF00593"/>
    </source>
</evidence>
<accession>A0A1K1UWN0</accession>
<keyword evidence="2 10" id="KW-0813">Transport</keyword>
<evidence type="ECO:0000313" key="16">
    <source>
        <dbReference type="Proteomes" id="UP000182350"/>
    </source>
</evidence>
<evidence type="ECO:0000256" key="11">
    <source>
        <dbReference type="RuleBase" id="RU003357"/>
    </source>
</evidence>
<keyword evidence="4 10" id="KW-0812">Transmembrane</keyword>
<proteinExistence type="inferred from homology"/>
<dbReference type="Pfam" id="PF00593">
    <property type="entry name" value="TonB_dep_Rec_b-barrel"/>
    <property type="match status" value="1"/>
</dbReference>
<dbReference type="InterPro" id="IPR036942">
    <property type="entry name" value="Beta-barrel_TonB_sf"/>
</dbReference>
<comment type="similarity">
    <text evidence="10 11">Belongs to the TonB-dependent receptor family.</text>
</comment>
<dbReference type="Pfam" id="PF07715">
    <property type="entry name" value="Plug"/>
    <property type="match status" value="1"/>
</dbReference>
<keyword evidence="5 12" id="KW-0732">Signal</keyword>
<keyword evidence="15" id="KW-0675">Receptor</keyword>
<dbReference type="SUPFAM" id="SSF56935">
    <property type="entry name" value="Porins"/>
    <property type="match status" value="1"/>
</dbReference>
<dbReference type="PANTHER" id="PTHR30069">
    <property type="entry name" value="TONB-DEPENDENT OUTER MEMBRANE RECEPTOR"/>
    <property type="match status" value="1"/>
</dbReference>
<dbReference type="InterPro" id="IPR000531">
    <property type="entry name" value="Beta-barrel_TonB"/>
</dbReference>
<dbReference type="STRING" id="1122209.SAMN02745752_00643"/>
<feature type="domain" description="TonB-dependent receptor-like beta-barrel" evidence="13">
    <location>
        <begin position="261"/>
        <end position="696"/>
    </location>
</feature>
<name>A0A1K1UWN0_9GAMM</name>
<dbReference type="Gene3D" id="2.170.130.10">
    <property type="entry name" value="TonB-dependent receptor, plug domain"/>
    <property type="match status" value="1"/>
</dbReference>
<keyword evidence="16" id="KW-1185">Reference proteome</keyword>
<evidence type="ECO:0000256" key="5">
    <source>
        <dbReference type="ARBA" id="ARBA00022729"/>
    </source>
</evidence>
<evidence type="ECO:0000256" key="10">
    <source>
        <dbReference type="PROSITE-ProRule" id="PRU01360"/>
    </source>
</evidence>
<feature type="domain" description="TonB-dependent receptor plug" evidence="14">
    <location>
        <begin position="53"/>
        <end position="165"/>
    </location>
</feature>
<sequence length="744" mass="80877">MHITNRPTNLSRHPLVYALLALGLGSSGPLLANNPQHMGTVVVTAAGFEQNVTEAPASITVITREDLETKQFRDLAEALADVEGVDVLSGTGKTGGLDIRIRGLPSEYTLILIDGRRQNVAGDVTPNGFGAAMTSFMPPLSAIERIEVIRGPMSTLYGSDAVGGVVNIITRKVAPEWGGSVRLEAGIPQDSDWGKTRKVDIYAAGPLINNLLGLAVRASRYDREATEWILAPGADRAGRNPAPGESEQTNIGARLTWTPSQEHDLWLDVDRAETWYNNQDCRLGNIDGKSTGTGGGANCWNTAAINPNAAPGYKDYMEFNRTQLAIGHTSRLSTGVVDSSLSRTTTETIGRTIPGNVIGNTYTVDGQTFTIGDDRKLETTNTILDTKYVTSFIDKHVTTLGAQYWQAELEDGLLTETHDQTMVAVFAEDEWRFTDDLAATLGGRYDRHDAFGGHFSPRAYLVWNTTDELVLKGGVNKGYRAPNLNQLIDGINGISGQGATINIGNPDLKPEVSTNTEISALYDNRQGFSGSITLFQNRIEDRIVGGTGDCSTDPISSCSANPTATYATNVDEAKTWGAEITARIELTDSWTLAANYTRTDSEVIADGEKNGKLGNTPKHMANATLRWAATDQLSLWLKGTYRSESQRFTGNYEDLTDQNKALIDTVGDLKSYLLFDLGGAYRVNQQFNLNATITNLLDKDMAGFKTYEYNGDTYWASEYFHSTQSVAGGVLPGRTFWLSGTYNF</sequence>
<dbReference type="GO" id="GO:0044718">
    <property type="term" value="P:siderophore transmembrane transport"/>
    <property type="evidence" value="ECO:0007669"/>
    <property type="project" value="TreeGrafter"/>
</dbReference>
<evidence type="ECO:0000256" key="3">
    <source>
        <dbReference type="ARBA" id="ARBA00022452"/>
    </source>
</evidence>
<dbReference type="PROSITE" id="PS52016">
    <property type="entry name" value="TONB_DEPENDENT_REC_3"/>
    <property type="match status" value="1"/>
</dbReference>
<keyword evidence="7 11" id="KW-0798">TonB box</keyword>
<dbReference type="Gene3D" id="2.40.170.20">
    <property type="entry name" value="TonB-dependent receptor, beta-barrel domain"/>
    <property type="match status" value="1"/>
</dbReference>
<organism evidence="15 16">
    <name type="scientific">Marinospirillum alkaliphilum DSM 21637</name>
    <dbReference type="NCBI Taxonomy" id="1122209"/>
    <lineage>
        <taxon>Bacteria</taxon>
        <taxon>Pseudomonadati</taxon>
        <taxon>Pseudomonadota</taxon>
        <taxon>Gammaproteobacteria</taxon>
        <taxon>Oceanospirillales</taxon>
        <taxon>Oceanospirillaceae</taxon>
        <taxon>Marinospirillum</taxon>
    </lineage>
</organism>
<evidence type="ECO:0000256" key="7">
    <source>
        <dbReference type="ARBA" id="ARBA00023077"/>
    </source>
</evidence>
<dbReference type="InterPro" id="IPR037066">
    <property type="entry name" value="Plug_dom_sf"/>
</dbReference>
<gene>
    <name evidence="15" type="ORF">SAMN02745752_00643</name>
</gene>
<comment type="subcellular location">
    <subcellularLocation>
        <location evidence="1 10">Cell outer membrane</location>
        <topology evidence="1 10">Multi-pass membrane protein</topology>
    </subcellularLocation>
</comment>
<dbReference type="Proteomes" id="UP000182350">
    <property type="component" value="Unassembled WGS sequence"/>
</dbReference>
<evidence type="ECO:0000256" key="8">
    <source>
        <dbReference type="ARBA" id="ARBA00023136"/>
    </source>
</evidence>
<dbReference type="RefSeq" id="WP_218163449.1">
    <property type="nucleotide sequence ID" value="NZ_FPJW01000002.1"/>
</dbReference>
<feature type="chain" id="PRO_5012656490" evidence="12">
    <location>
        <begin position="33"/>
        <end position="744"/>
    </location>
</feature>
<dbReference type="PANTHER" id="PTHR30069:SF53">
    <property type="entry name" value="COLICIN I RECEPTOR-RELATED"/>
    <property type="match status" value="1"/>
</dbReference>
<dbReference type="InterPro" id="IPR012910">
    <property type="entry name" value="Plug_dom"/>
</dbReference>
<evidence type="ECO:0000256" key="4">
    <source>
        <dbReference type="ARBA" id="ARBA00022692"/>
    </source>
</evidence>
<feature type="signal peptide" evidence="12">
    <location>
        <begin position="1"/>
        <end position="32"/>
    </location>
</feature>
<dbReference type="GO" id="GO:0009279">
    <property type="term" value="C:cell outer membrane"/>
    <property type="evidence" value="ECO:0007669"/>
    <property type="project" value="UniProtKB-SubCell"/>
</dbReference>
<dbReference type="AlphaFoldDB" id="A0A1K1UWN0"/>
<keyword evidence="6" id="KW-0406">Ion transport</keyword>
<evidence type="ECO:0000256" key="12">
    <source>
        <dbReference type="SAM" id="SignalP"/>
    </source>
</evidence>
<dbReference type="GO" id="GO:0015344">
    <property type="term" value="F:siderophore uptake transmembrane transporter activity"/>
    <property type="evidence" value="ECO:0007669"/>
    <property type="project" value="TreeGrafter"/>
</dbReference>
<keyword evidence="3 10" id="KW-1134">Transmembrane beta strand</keyword>
<protein>
    <submittedName>
        <fullName evidence="15">Outer membrane receptor for ferrienterochelin and colicins</fullName>
    </submittedName>
</protein>
<keyword evidence="8 10" id="KW-0472">Membrane</keyword>
<dbReference type="CDD" id="cd01347">
    <property type="entry name" value="ligand_gated_channel"/>
    <property type="match status" value="1"/>
</dbReference>
<evidence type="ECO:0000256" key="1">
    <source>
        <dbReference type="ARBA" id="ARBA00004571"/>
    </source>
</evidence>
<dbReference type="EMBL" id="FPJW01000002">
    <property type="protein sequence ID" value="SFX17207.1"/>
    <property type="molecule type" value="Genomic_DNA"/>
</dbReference>
<evidence type="ECO:0000256" key="6">
    <source>
        <dbReference type="ARBA" id="ARBA00023065"/>
    </source>
</evidence>
<evidence type="ECO:0000256" key="2">
    <source>
        <dbReference type="ARBA" id="ARBA00022448"/>
    </source>
</evidence>
<evidence type="ECO:0000313" key="15">
    <source>
        <dbReference type="EMBL" id="SFX17207.1"/>
    </source>
</evidence>